<feature type="domain" description="Large ribosomal subunit protein uL30-like ferredoxin-like fold" evidence="6">
    <location>
        <begin position="22"/>
        <end position="71"/>
    </location>
</feature>
<feature type="region of interest" description="Disordered" evidence="5">
    <location>
        <begin position="82"/>
        <end position="109"/>
    </location>
</feature>
<dbReference type="FunFam" id="3.30.1390.20:FF:000007">
    <property type="entry name" value="50S ribosomal protein L30"/>
    <property type="match status" value="1"/>
</dbReference>
<accession>A0AAQ3SUF4</accession>
<reference evidence="7 8" key="1">
    <citation type="submission" date="2024-02" db="EMBL/GenBank/DDBJ databases">
        <title>High-quality chromosome-scale genome assembly of Pensacola bahiagrass (Paspalum notatum Flugge var. saurae).</title>
        <authorList>
            <person name="Vega J.M."/>
            <person name="Podio M."/>
            <person name="Orjuela J."/>
            <person name="Siena L.A."/>
            <person name="Pessino S.C."/>
            <person name="Combes M.C."/>
            <person name="Mariac C."/>
            <person name="Albertini E."/>
            <person name="Pupilli F."/>
            <person name="Ortiz J.P.A."/>
            <person name="Leblanc O."/>
        </authorList>
    </citation>
    <scope>NUCLEOTIDE SEQUENCE [LARGE SCALE GENOMIC DNA]</scope>
    <source>
        <strain evidence="7">R1</strain>
        <tissue evidence="7">Leaf</tissue>
    </source>
</reference>
<keyword evidence="3" id="KW-0687">Ribonucleoprotein</keyword>
<evidence type="ECO:0000256" key="1">
    <source>
        <dbReference type="ARBA" id="ARBA00007594"/>
    </source>
</evidence>
<dbReference type="PANTHER" id="PTHR15892">
    <property type="entry name" value="MITOCHONDRIAL RIBOSOMAL PROTEIN L30"/>
    <property type="match status" value="1"/>
</dbReference>
<evidence type="ECO:0000256" key="5">
    <source>
        <dbReference type="SAM" id="MobiDB-lite"/>
    </source>
</evidence>
<dbReference type="EMBL" id="CP144746">
    <property type="protein sequence ID" value="WVZ61020.1"/>
    <property type="molecule type" value="Genomic_DNA"/>
</dbReference>
<dbReference type="InterPro" id="IPR016082">
    <property type="entry name" value="Ribosomal_uL30_ferredoxin-like"/>
</dbReference>
<dbReference type="Gene3D" id="3.30.1390.20">
    <property type="entry name" value="Ribosomal protein L30, ferredoxin-like fold domain"/>
    <property type="match status" value="1"/>
</dbReference>
<evidence type="ECO:0000313" key="8">
    <source>
        <dbReference type="Proteomes" id="UP001341281"/>
    </source>
</evidence>
<dbReference type="CDD" id="cd01658">
    <property type="entry name" value="Ribosomal_L30"/>
    <property type="match status" value="1"/>
</dbReference>
<dbReference type="InterPro" id="IPR005996">
    <property type="entry name" value="Ribosomal_uL30_bac-type"/>
</dbReference>
<dbReference type="NCBIfam" id="TIGR01308">
    <property type="entry name" value="rpmD_bact"/>
    <property type="match status" value="1"/>
</dbReference>
<evidence type="ECO:0000256" key="4">
    <source>
        <dbReference type="ARBA" id="ARBA00035281"/>
    </source>
</evidence>
<dbReference type="Proteomes" id="UP001341281">
    <property type="component" value="Chromosome 02"/>
</dbReference>
<protein>
    <recommendedName>
        <fullName evidence="4">Large ribosomal subunit protein uL30m</fullName>
    </recommendedName>
</protein>
<dbReference type="Pfam" id="PF00327">
    <property type="entry name" value="Ribosomal_L30"/>
    <property type="match status" value="1"/>
</dbReference>
<dbReference type="AlphaFoldDB" id="A0AAQ3SUF4"/>
<dbReference type="InterPro" id="IPR036919">
    <property type="entry name" value="Ribo_uL30_ferredoxin-like_sf"/>
</dbReference>
<organism evidence="7 8">
    <name type="scientific">Paspalum notatum var. saurae</name>
    <dbReference type="NCBI Taxonomy" id="547442"/>
    <lineage>
        <taxon>Eukaryota</taxon>
        <taxon>Viridiplantae</taxon>
        <taxon>Streptophyta</taxon>
        <taxon>Embryophyta</taxon>
        <taxon>Tracheophyta</taxon>
        <taxon>Spermatophyta</taxon>
        <taxon>Magnoliopsida</taxon>
        <taxon>Liliopsida</taxon>
        <taxon>Poales</taxon>
        <taxon>Poaceae</taxon>
        <taxon>PACMAD clade</taxon>
        <taxon>Panicoideae</taxon>
        <taxon>Andropogonodae</taxon>
        <taxon>Paspaleae</taxon>
        <taxon>Paspalinae</taxon>
        <taxon>Paspalum</taxon>
    </lineage>
</organism>
<evidence type="ECO:0000256" key="3">
    <source>
        <dbReference type="ARBA" id="ARBA00023274"/>
    </source>
</evidence>
<name>A0AAQ3SUF4_PASNO</name>
<feature type="compositionally biased region" description="Basic and acidic residues" evidence="5">
    <location>
        <begin position="82"/>
        <end position="91"/>
    </location>
</feature>
<dbReference type="GO" id="GO:0005739">
    <property type="term" value="C:mitochondrion"/>
    <property type="evidence" value="ECO:0007669"/>
    <property type="project" value="TreeGrafter"/>
</dbReference>
<keyword evidence="8" id="KW-1185">Reference proteome</keyword>
<dbReference type="SUPFAM" id="SSF55129">
    <property type="entry name" value="Ribosomal protein L30p/L7e"/>
    <property type="match status" value="1"/>
</dbReference>
<dbReference type="PANTHER" id="PTHR15892:SF2">
    <property type="entry name" value="LARGE RIBOSOMAL SUBUNIT PROTEIN UL30M"/>
    <property type="match status" value="1"/>
</dbReference>
<proteinExistence type="inferred from homology"/>
<dbReference type="GO" id="GO:0015934">
    <property type="term" value="C:large ribosomal subunit"/>
    <property type="evidence" value="ECO:0007669"/>
    <property type="project" value="InterPro"/>
</dbReference>
<keyword evidence="2" id="KW-0689">Ribosomal protein</keyword>
<sequence>MSGSAFNAFKSRVPVAWSPRLYITLVRGLPGTRRLHRRTLEAMRLRRCHRTVEHRTTPSLLGMLNQVKRLVVVETEEMYNARRQADEERRAPRPPLVVSHHAPPTPKPAAAAVDGAAAAAQDITITMIAHYFSVLFMTLHDVVRMYACWRAVHRLLRVGEQRGEEELSGGQSPPVELEPLTPVPSACCDILGQEAKDGSFG</sequence>
<dbReference type="GO" id="GO:0006412">
    <property type="term" value="P:translation"/>
    <property type="evidence" value="ECO:0007669"/>
    <property type="project" value="InterPro"/>
</dbReference>
<evidence type="ECO:0000256" key="2">
    <source>
        <dbReference type="ARBA" id="ARBA00022980"/>
    </source>
</evidence>
<gene>
    <name evidence="7" type="ORF">U9M48_010960</name>
</gene>
<dbReference type="GO" id="GO:0003735">
    <property type="term" value="F:structural constituent of ribosome"/>
    <property type="evidence" value="ECO:0007669"/>
    <property type="project" value="InterPro"/>
</dbReference>
<evidence type="ECO:0000313" key="7">
    <source>
        <dbReference type="EMBL" id="WVZ61020.1"/>
    </source>
</evidence>
<dbReference type="HAMAP" id="MF_01371_B">
    <property type="entry name" value="Ribosomal_uL30_B"/>
    <property type="match status" value="1"/>
</dbReference>
<comment type="similarity">
    <text evidence="1">Belongs to the universal ribosomal protein uL30 family.</text>
</comment>
<evidence type="ECO:0000259" key="6">
    <source>
        <dbReference type="Pfam" id="PF00327"/>
    </source>
</evidence>